<dbReference type="AlphaFoldDB" id="A0A5B7EFF2"/>
<dbReference type="Proteomes" id="UP000324222">
    <property type="component" value="Unassembled WGS sequence"/>
</dbReference>
<evidence type="ECO:0000256" key="1">
    <source>
        <dbReference type="SAM" id="Coils"/>
    </source>
</evidence>
<evidence type="ECO:0000313" key="2">
    <source>
        <dbReference type="EMBL" id="MPC31926.1"/>
    </source>
</evidence>
<dbReference type="PROSITE" id="PS50143">
    <property type="entry name" value="BIR_REPEAT_2"/>
    <property type="match status" value="2"/>
</dbReference>
<keyword evidence="1" id="KW-0175">Coiled coil</keyword>
<dbReference type="GO" id="GO:0043066">
    <property type="term" value="P:negative regulation of apoptotic process"/>
    <property type="evidence" value="ECO:0007669"/>
    <property type="project" value="TreeGrafter"/>
</dbReference>
<gene>
    <name evidence="2" type="primary">birc7-a</name>
    <name evidence="2" type="ORF">E2C01_025226</name>
</gene>
<comment type="caution">
    <text evidence="2">The sequence shown here is derived from an EMBL/GenBank/DDBJ whole genome shotgun (WGS) entry which is preliminary data.</text>
</comment>
<reference evidence="2 3" key="1">
    <citation type="submission" date="2019-05" db="EMBL/GenBank/DDBJ databases">
        <title>Another draft genome of Portunus trituberculatus and its Hox gene families provides insights of decapod evolution.</title>
        <authorList>
            <person name="Jeong J.-H."/>
            <person name="Song I."/>
            <person name="Kim S."/>
            <person name="Choi T."/>
            <person name="Kim D."/>
            <person name="Ryu S."/>
            <person name="Kim W."/>
        </authorList>
    </citation>
    <scope>NUCLEOTIDE SEQUENCE [LARGE SCALE GENOMIC DNA]</scope>
    <source>
        <tissue evidence="2">Muscle</tissue>
    </source>
</reference>
<dbReference type="EMBL" id="VSRR010002530">
    <property type="protein sequence ID" value="MPC31926.1"/>
    <property type="molecule type" value="Genomic_DNA"/>
</dbReference>
<protein>
    <submittedName>
        <fullName evidence="2">Baculoviral IAP repeat-containing protein 7-A</fullName>
    </submittedName>
</protein>
<dbReference type="GO" id="GO:0061630">
    <property type="term" value="F:ubiquitin protein ligase activity"/>
    <property type="evidence" value="ECO:0007669"/>
    <property type="project" value="TreeGrafter"/>
</dbReference>
<dbReference type="PANTHER" id="PTHR10044:SF139">
    <property type="entry name" value="DEATH-ASSOCIATED INHIBITOR OF APOPTOSIS 2"/>
    <property type="match status" value="1"/>
</dbReference>
<organism evidence="2 3">
    <name type="scientific">Portunus trituberculatus</name>
    <name type="common">Swimming crab</name>
    <name type="synonym">Neptunus trituberculatus</name>
    <dbReference type="NCBI Taxonomy" id="210409"/>
    <lineage>
        <taxon>Eukaryota</taxon>
        <taxon>Metazoa</taxon>
        <taxon>Ecdysozoa</taxon>
        <taxon>Arthropoda</taxon>
        <taxon>Crustacea</taxon>
        <taxon>Multicrustacea</taxon>
        <taxon>Malacostraca</taxon>
        <taxon>Eumalacostraca</taxon>
        <taxon>Eucarida</taxon>
        <taxon>Decapoda</taxon>
        <taxon>Pleocyemata</taxon>
        <taxon>Brachyura</taxon>
        <taxon>Eubrachyura</taxon>
        <taxon>Portunoidea</taxon>
        <taxon>Portunidae</taxon>
        <taxon>Portuninae</taxon>
        <taxon>Portunus</taxon>
    </lineage>
</organism>
<keyword evidence="3" id="KW-1185">Reference proteome</keyword>
<dbReference type="GO" id="GO:0005737">
    <property type="term" value="C:cytoplasm"/>
    <property type="evidence" value="ECO:0007669"/>
    <property type="project" value="TreeGrafter"/>
</dbReference>
<dbReference type="GO" id="GO:0031398">
    <property type="term" value="P:positive regulation of protein ubiquitination"/>
    <property type="evidence" value="ECO:0007669"/>
    <property type="project" value="TreeGrafter"/>
</dbReference>
<sequence>MSDLTGNGPGQGSLPRPRKYMRAWERRRRLLEGETVLSFELRRERRFHSLGDLMYESVRRQTFTNWTLPFVDPDQLARAGFFFLRTDDHVQCAFCQGVVGYWDPGDQPLEEHRRHFSSCRFVSGMPTGNVPAYHSADDTGRVYRLLEEYHHFRVSSTRPTGSNYRTDATQQDCSHMSYPQFNTDATRSQTFRKWPKSVKVSLDALAAAGFFYTGLSDFVQCFHCGGGLFGWREGDNPAADHAHYYPWCPFIRTIWDRSAETRPWGDNLPPAPIIRPIQLSSQEEDLLLAHPLAKRVVEMGLLASSVKAALKDKLERTGRFCLEVTEALEVVFDYDENRRSASTSGLMRDGLVPMESAPVLETGLVSDSIQAATGSQNARLEELRTRKQRLQKEVVVKAAASPAHWTTNAWPPRELHRNATPSLRCTARDGSDHWAAPRASTPAPIQHVFLSSCHPATYAPARCLAAGYHSRVKEEEARRKGFLRRGSKVRHGRGISAVGLAWPLVPRPEWPGSSVQQPEKVSKDAHLVSPKDTNSHHCQQTIYLVSDLRARRLPPRGGALRDTDLRQHAAPPIPGCWIEARRVTSWRHYGQGDEEAALTRCWGRKASRGEKEEAERNAGRKAGACSLQEVNELAHLIISLTVTKVQLYALRNETARARRVDRVRRDAVEVGKGL</sequence>
<dbReference type="Pfam" id="PF00653">
    <property type="entry name" value="BIR"/>
    <property type="match status" value="2"/>
</dbReference>
<dbReference type="GO" id="GO:0043027">
    <property type="term" value="F:cysteine-type endopeptidase inhibitor activity involved in apoptotic process"/>
    <property type="evidence" value="ECO:0007669"/>
    <property type="project" value="TreeGrafter"/>
</dbReference>
<name>A0A5B7EFF2_PORTR</name>
<feature type="coiled-coil region" evidence="1">
    <location>
        <begin position="373"/>
        <end position="400"/>
    </location>
</feature>
<dbReference type="OrthoDB" id="6381071at2759"/>
<dbReference type="InterPro" id="IPR050784">
    <property type="entry name" value="IAP"/>
</dbReference>
<dbReference type="PROSITE" id="PS01282">
    <property type="entry name" value="BIR_REPEAT_1"/>
    <property type="match status" value="1"/>
</dbReference>
<dbReference type="SMART" id="SM00238">
    <property type="entry name" value="BIR"/>
    <property type="match status" value="2"/>
</dbReference>
<dbReference type="GO" id="GO:0051726">
    <property type="term" value="P:regulation of cell cycle"/>
    <property type="evidence" value="ECO:0007669"/>
    <property type="project" value="TreeGrafter"/>
</dbReference>
<evidence type="ECO:0000313" key="3">
    <source>
        <dbReference type="Proteomes" id="UP000324222"/>
    </source>
</evidence>
<accession>A0A5B7EFF2</accession>
<dbReference type="PANTHER" id="PTHR10044">
    <property type="entry name" value="INHIBITOR OF APOPTOSIS"/>
    <property type="match status" value="1"/>
</dbReference>
<dbReference type="SUPFAM" id="SSF57924">
    <property type="entry name" value="Inhibitor of apoptosis (IAP) repeat"/>
    <property type="match status" value="2"/>
</dbReference>
<dbReference type="InterPro" id="IPR001370">
    <property type="entry name" value="BIR_rpt"/>
</dbReference>
<proteinExistence type="predicted"/>
<dbReference type="GO" id="GO:0005634">
    <property type="term" value="C:nucleus"/>
    <property type="evidence" value="ECO:0007669"/>
    <property type="project" value="TreeGrafter"/>
</dbReference>
<dbReference type="CDD" id="cd00022">
    <property type="entry name" value="BIR"/>
    <property type="match status" value="2"/>
</dbReference>
<dbReference type="Gene3D" id="1.10.1170.10">
    <property type="entry name" value="Inhibitor Of Apoptosis Protein (2mihbC-IAP-1), Chain A"/>
    <property type="match status" value="2"/>
</dbReference>